<feature type="chain" id="PRO_5044883355" description="HTH psq-type domain-containing protein" evidence="2">
    <location>
        <begin position="24"/>
        <end position="181"/>
    </location>
</feature>
<evidence type="ECO:0000313" key="4">
    <source>
        <dbReference type="EMBL" id="KAL3285304.1"/>
    </source>
</evidence>
<dbReference type="GO" id="GO:0005634">
    <property type="term" value="C:nucleus"/>
    <property type="evidence" value="ECO:0007669"/>
    <property type="project" value="UniProtKB-SubCell"/>
</dbReference>
<dbReference type="Pfam" id="PF05225">
    <property type="entry name" value="HTH_psq"/>
    <property type="match status" value="1"/>
</dbReference>
<dbReference type="InterPro" id="IPR009057">
    <property type="entry name" value="Homeodomain-like_sf"/>
</dbReference>
<dbReference type="EMBL" id="JABFTP020000165">
    <property type="protein sequence ID" value="KAL3285304.1"/>
    <property type="molecule type" value="Genomic_DNA"/>
</dbReference>
<evidence type="ECO:0000256" key="2">
    <source>
        <dbReference type="SAM" id="SignalP"/>
    </source>
</evidence>
<dbReference type="Proteomes" id="UP001516400">
    <property type="component" value="Unassembled WGS sequence"/>
</dbReference>
<accession>A0ABD2P2U0</accession>
<dbReference type="AlphaFoldDB" id="A0ABD2P2U0"/>
<evidence type="ECO:0000259" key="3">
    <source>
        <dbReference type="Pfam" id="PF05225"/>
    </source>
</evidence>
<reference evidence="4 5" key="1">
    <citation type="journal article" date="2021" name="BMC Biol.">
        <title>Horizontally acquired antibacterial genes associated with adaptive radiation of ladybird beetles.</title>
        <authorList>
            <person name="Li H.S."/>
            <person name="Tang X.F."/>
            <person name="Huang Y.H."/>
            <person name="Xu Z.Y."/>
            <person name="Chen M.L."/>
            <person name="Du X.Y."/>
            <person name="Qiu B.Y."/>
            <person name="Chen P.T."/>
            <person name="Zhang W."/>
            <person name="Slipinski A."/>
            <person name="Escalona H.E."/>
            <person name="Waterhouse R.M."/>
            <person name="Zwick A."/>
            <person name="Pang H."/>
        </authorList>
    </citation>
    <scope>NUCLEOTIDE SEQUENCE [LARGE SCALE GENOMIC DNA]</scope>
    <source>
        <strain evidence="4">SYSU2018</strain>
    </source>
</reference>
<feature type="domain" description="HTH psq-type" evidence="3">
    <location>
        <begin position="54"/>
        <end position="90"/>
    </location>
</feature>
<proteinExistence type="predicted"/>
<organism evidence="4 5">
    <name type="scientific">Cryptolaemus montrouzieri</name>
    <dbReference type="NCBI Taxonomy" id="559131"/>
    <lineage>
        <taxon>Eukaryota</taxon>
        <taxon>Metazoa</taxon>
        <taxon>Ecdysozoa</taxon>
        <taxon>Arthropoda</taxon>
        <taxon>Hexapoda</taxon>
        <taxon>Insecta</taxon>
        <taxon>Pterygota</taxon>
        <taxon>Neoptera</taxon>
        <taxon>Endopterygota</taxon>
        <taxon>Coleoptera</taxon>
        <taxon>Polyphaga</taxon>
        <taxon>Cucujiformia</taxon>
        <taxon>Coccinelloidea</taxon>
        <taxon>Coccinellidae</taxon>
        <taxon>Scymninae</taxon>
        <taxon>Scymnini</taxon>
        <taxon>Cryptolaemus</taxon>
    </lineage>
</organism>
<keyword evidence="5" id="KW-1185">Reference proteome</keyword>
<dbReference type="InterPro" id="IPR007889">
    <property type="entry name" value="HTH_Psq"/>
</dbReference>
<comment type="subcellular location">
    <subcellularLocation>
        <location evidence="1">Nucleus</location>
    </subcellularLocation>
</comment>
<feature type="signal peptide" evidence="2">
    <location>
        <begin position="1"/>
        <end position="23"/>
    </location>
</feature>
<comment type="caution">
    <text evidence="4">The sequence shown here is derived from an EMBL/GenBank/DDBJ whole genome shotgun (WGS) entry which is preliminary data.</text>
</comment>
<evidence type="ECO:0000256" key="1">
    <source>
        <dbReference type="ARBA" id="ARBA00004123"/>
    </source>
</evidence>
<sequence>MNPSCSVMSRRLLIFMLKSLLYCNREEISENLMFSSQKMPKFKERKTTRGSWDENTMERAIRSAQERNLSIRRAAERYGVPRSTLQDKIKAIGNGEETEFKPKLGRLEHTFSNDQALQLHEYVIDLDNRLMPLTKAESLKLKLKIPHRFNKGKRMAVKDFYYSFSKRLPDIALRTPESTSI</sequence>
<name>A0ABD2P2U0_9CUCU</name>
<protein>
    <recommendedName>
        <fullName evidence="3">HTH psq-type domain-containing protein</fullName>
    </recommendedName>
</protein>
<evidence type="ECO:0000313" key="5">
    <source>
        <dbReference type="Proteomes" id="UP001516400"/>
    </source>
</evidence>
<gene>
    <name evidence="4" type="ORF">HHI36_019413</name>
</gene>
<keyword evidence="2" id="KW-0732">Signal</keyword>
<dbReference type="Gene3D" id="1.10.10.60">
    <property type="entry name" value="Homeodomain-like"/>
    <property type="match status" value="1"/>
</dbReference>
<dbReference type="SUPFAM" id="SSF46689">
    <property type="entry name" value="Homeodomain-like"/>
    <property type="match status" value="1"/>
</dbReference>